<feature type="coiled-coil region" evidence="9">
    <location>
        <begin position="412"/>
        <end position="450"/>
    </location>
</feature>
<feature type="domain" description="Histidine kinase" evidence="12">
    <location>
        <begin position="478"/>
        <end position="706"/>
    </location>
</feature>
<dbReference type="PANTHER" id="PTHR43711">
    <property type="entry name" value="TWO-COMPONENT HISTIDINE KINASE"/>
    <property type="match status" value="1"/>
</dbReference>
<keyword evidence="8" id="KW-0902">Two-component regulatory system</keyword>
<evidence type="ECO:0000256" key="2">
    <source>
        <dbReference type="ARBA" id="ARBA00012438"/>
    </source>
</evidence>
<comment type="caution">
    <text evidence="13">The sequence shown here is derived from an EMBL/GenBank/DDBJ whole genome shotgun (WGS) entry which is preliminary data.</text>
</comment>
<keyword evidence="10" id="KW-1133">Transmembrane helix</keyword>
<dbReference type="GO" id="GO:0005524">
    <property type="term" value="F:ATP binding"/>
    <property type="evidence" value="ECO:0007669"/>
    <property type="project" value="UniProtKB-KW"/>
</dbReference>
<dbReference type="Gene3D" id="3.30.565.10">
    <property type="entry name" value="Histidine kinase-like ATPase, C-terminal domain"/>
    <property type="match status" value="1"/>
</dbReference>
<evidence type="ECO:0000259" key="12">
    <source>
        <dbReference type="PROSITE" id="PS50109"/>
    </source>
</evidence>
<evidence type="ECO:0000313" key="14">
    <source>
        <dbReference type="Proteomes" id="UP001589776"/>
    </source>
</evidence>
<dbReference type="InterPro" id="IPR036097">
    <property type="entry name" value="HisK_dim/P_sf"/>
</dbReference>
<evidence type="ECO:0000256" key="5">
    <source>
        <dbReference type="ARBA" id="ARBA00022741"/>
    </source>
</evidence>
<feature type="transmembrane region" description="Helical" evidence="10">
    <location>
        <begin position="204"/>
        <end position="223"/>
    </location>
</feature>
<dbReference type="PRINTS" id="PR00344">
    <property type="entry name" value="BCTRLSENSOR"/>
</dbReference>
<feature type="transmembrane region" description="Helical" evidence="10">
    <location>
        <begin position="328"/>
        <end position="345"/>
    </location>
</feature>
<dbReference type="SMART" id="SM00387">
    <property type="entry name" value="HATPase_c"/>
    <property type="match status" value="1"/>
</dbReference>
<feature type="transmembrane region" description="Helical" evidence="10">
    <location>
        <begin position="272"/>
        <end position="291"/>
    </location>
</feature>
<dbReference type="EC" id="2.7.13.3" evidence="2"/>
<dbReference type="Pfam" id="PF02518">
    <property type="entry name" value="HATPase_c"/>
    <property type="match status" value="1"/>
</dbReference>
<dbReference type="Pfam" id="PF07695">
    <property type="entry name" value="7TMR-DISM_7TM"/>
    <property type="match status" value="1"/>
</dbReference>
<name>A0ABV6DKD6_9BACL</name>
<sequence>MGKNQRVWFRLFAVLLCSFTLVGLLSQTKPDHSDITAKKGELHLEKWNLDQDGPIDLNGEWEMYWGRLLTPDSFTGGIPLQPSYMSLPASWNSSGYPAEGYATFRLRIHWDAIPQVIALHFVSVASSHVVWVDGVQAGSMGQVGTSEADSVPENAPVYYVVQPKSKSTEIVVQVANFDHRRGGIWESVELSTPKQMHDLSLRRLAMDLILFGSLFMMAIYHLILYTMRRRDRSTLYFGLFCLIVSVRTLLLGESFLYSLIPELGWEIRLRLEYWGAFLGVPIFAMFIRELYPDETSKLVTRTLAFAGVALSVITAFTAPIFFTKLIYVYQPILILSGLYSFAAILRATVRLRYGAGLAATGVAIYVFSLVNDILYFNEVIKTGSYSPFGLFAFIALHSAVLSMKFSRALTSEEHFSQQLAQQAQEVQQLNERLQEMNRGLEATIAERTHELRRSNRHLAQKAAELGQMDDARRQLLSNISHELRTPMTSIRGYVEALLDDVIVKPDERRHYLQLILNKMIGLNRLIADLFELSKLESGQPDLLFHSVPLTAFLARTRQKYEMDIVSSGMVFVWNDSALAEVPPHACVVLDPERIDQVLTNFVSNAIRCTPAGGSVGFSFATRAGTRGEEQVQELLVQVEDTGKGIDEDELPLLFDRFYQGHKEAAGGSGLGLAIAKEIVTHHGGSIWAMPREEGGSTFGFSLLLYVDEEEELM</sequence>
<keyword evidence="6" id="KW-0418">Kinase</keyword>
<dbReference type="InterPro" id="IPR050736">
    <property type="entry name" value="Sensor_HK_Regulatory"/>
</dbReference>
<feature type="signal peptide" evidence="11">
    <location>
        <begin position="1"/>
        <end position="22"/>
    </location>
</feature>
<evidence type="ECO:0000256" key="1">
    <source>
        <dbReference type="ARBA" id="ARBA00000085"/>
    </source>
</evidence>
<dbReference type="EMBL" id="JBHLWN010000045">
    <property type="protein sequence ID" value="MFC0213057.1"/>
    <property type="molecule type" value="Genomic_DNA"/>
</dbReference>
<keyword evidence="4" id="KW-0808">Transferase</keyword>
<evidence type="ECO:0000256" key="11">
    <source>
        <dbReference type="SAM" id="SignalP"/>
    </source>
</evidence>
<keyword evidence="10" id="KW-0812">Transmembrane</keyword>
<comment type="catalytic activity">
    <reaction evidence="1">
        <text>ATP + protein L-histidine = ADP + protein N-phospho-L-histidine.</text>
        <dbReference type="EC" id="2.7.13.3"/>
    </reaction>
</comment>
<keyword evidence="9" id="KW-0175">Coiled coil</keyword>
<organism evidence="13 14">
    <name type="scientific">Paenibacillus chartarius</name>
    <dbReference type="NCBI Taxonomy" id="747481"/>
    <lineage>
        <taxon>Bacteria</taxon>
        <taxon>Bacillati</taxon>
        <taxon>Bacillota</taxon>
        <taxon>Bacilli</taxon>
        <taxon>Bacillales</taxon>
        <taxon>Paenibacillaceae</taxon>
        <taxon>Paenibacillus</taxon>
    </lineage>
</organism>
<accession>A0ABV6DKD6</accession>
<keyword evidence="11" id="KW-0732">Signal</keyword>
<dbReference type="Pfam" id="PF00512">
    <property type="entry name" value="HisKA"/>
    <property type="match status" value="1"/>
</dbReference>
<dbReference type="PROSITE" id="PS50109">
    <property type="entry name" value="HIS_KIN"/>
    <property type="match status" value="1"/>
</dbReference>
<feature type="transmembrane region" description="Helical" evidence="10">
    <location>
        <begin position="357"/>
        <end position="376"/>
    </location>
</feature>
<dbReference type="Gene3D" id="1.10.287.130">
    <property type="match status" value="1"/>
</dbReference>
<keyword evidence="14" id="KW-1185">Reference proteome</keyword>
<evidence type="ECO:0000256" key="4">
    <source>
        <dbReference type="ARBA" id="ARBA00022679"/>
    </source>
</evidence>
<dbReference type="SMART" id="SM00388">
    <property type="entry name" value="HisKA"/>
    <property type="match status" value="1"/>
</dbReference>
<dbReference type="InterPro" id="IPR008979">
    <property type="entry name" value="Galactose-bd-like_sf"/>
</dbReference>
<feature type="transmembrane region" description="Helical" evidence="10">
    <location>
        <begin position="235"/>
        <end position="260"/>
    </location>
</feature>
<dbReference type="SUPFAM" id="SSF55874">
    <property type="entry name" value="ATPase domain of HSP90 chaperone/DNA topoisomerase II/histidine kinase"/>
    <property type="match status" value="1"/>
</dbReference>
<dbReference type="PANTHER" id="PTHR43711:SF1">
    <property type="entry name" value="HISTIDINE KINASE 1"/>
    <property type="match status" value="1"/>
</dbReference>
<dbReference type="InterPro" id="IPR003661">
    <property type="entry name" value="HisK_dim/P_dom"/>
</dbReference>
<dbReference type="InterPro" id="IPR004358">
    <property type="entry name" value="Sig_transdc_His_kin-like_C"/>
</dbReference>
<dbReference type="SUPFAM" id="SSF47384">
    <property type="entry name" value="Homodimeric domain of signal transducing histidine kinase"/>
    <property type="match status" value="1"/>
</dbReference>
<keyword evidence="5" id="KW-0547">Nucleotide-binding</keyword>
<reference evidence="13 14" key="1">
    <citation type="submission" date="2024-09" db="EMBL/GenBank/DDBJ databases">
        <authorList>
            <person name="Sun Q."/>
            <person name="Mori K."/>
        </authorList>
    </citation>
    <scope>NUCLEOTIDE SEQUENCE [LARGE SCALE GENOMIC DNA]</scope>
    <source>
        <strain evidence="13 14">CCM 7759</strain>
    </source>
</reference>
<evidence type="ECO:0000313" key="13">
    <source>
        <dbReference type="EMBL" id="MFC0213057.1"/>
    </source>
</evidence>
<keyword evidence="3" id="KW-0597">Phosphoprotein</keyword>
<dbReference type="CDD" id="cd00082">
    <property type="entry name" value="HisKA"/>
    <property type="match status" value="1"/>
</dbReference>
<dbReference type="Proteomes" id="UP001589776">
    <property type="component" value="Unassembled WGS sequence"/>
</dbReference>
<keyword evidence="7 13" id="KW-0067">ATP-binding</keyword>
<gene>
    <name evidence="13" type="ORF">ACFFK0_11415</name>
</gene>
<feature type="transmembrane region" description="Helical" evidence="10">
    <location>
        <begin position="303"/>
        <end position="322"/>
    </location>
</feature>
<evidence type="ECO:0000256" key="9">
    <source>
        <dbReference type="SAM" id="Coils"/>
    </source>
</evidence>
<dbReference type="InterPro" id="IPR005467">
    <property type="entry name" value="His_kinase_dom"/>
</dbReference>
<dbReference type="InterPro" id="IPR036890">
    <property type="entry name" value="HATPase_C_sf"/>
</dbReference>
<dbReference type="InterPro" id="IPR011623">
    <property type="entry name" value="7TMR_DISM_rcpt_extracell_dom1"/>
</dbReference>
<keyword evidence="10" id="KW-0472">Membrane</keyword>
<dbReference type="RefSeq" id="WP_377470310.1">
    <property type="nucleotide sequence ID" value="NZ_JBHLWN010000045.1"/>
</dbReference>
<protein>
    <recommendedName>
        <fullName evidence="2">histidine kinase</fullName>
        <ecNumber evidence="2">2.7.13.3</ecNumber>
    </recommendedName>
</protein>
<feature type="chain" id="PRO_5046005047" description="histidine kinase" evidence="11">
    <location>
        <begin position="23"/>
        <end position="713"/>
    </location>
</feature>
<evidence type="ECO:0000256" key="7">
    <source>
        <dbReference type="ARBA" id="ARBA00022840"/>
    </source>
</evidence>
<dbReference type="Gene3D" id="2.60.120.260">
    <property type="entry name" value="Galactose-binding domain-like"/>
    <property type="match status" value="1"/>
</dbReference>
<dbReference type="InterPro" id="IPR003594">
    <property type="entry name" value="HATPase_dom"/>
</dbReference>
<evidence type="ECO:0000256" key="8">
    <source>
        <dbReference type="ARBA" id="ARBA00023012"/>
    </source>
</evidence>
<evidence type="ECO:0000256" key="3">
    <source>
        <dbReference type="ARBA" id="ARBA00022553"/>
    </source>
</evidence>
<dbReference type="SUPFAM" id="SSF49785">
    <property type="entry name" value="Galactose-binding domain-like"/>
    <property type="match status" value="1"/>
</dbReference>
<dbReference type="CDD" id="cd00075">
    <property type="entry name" value="HATPase"/>
    <property type="match status" value="1"/>
</dbReference>
<evidence type="ECO:0000256" key="10">
    <source>
        <dbReference type="SAM" id="Phobius"/>
    </source>
</evidence>
<proteinExistence type="predicted"/>
<evidence type="ECO:0000256" key="6">
    <source>
        <dbReference type="ARBA" id="ARBA00022777"/>
    </source>
</evidence>